<sequence>MRILHTADWHVGKVLKGRSRLDEHDAVLADIVRVASDEDVDLVLVAGDIFDSSAPTPDAQRLVMRTLLDLQRDGRQVVLEAGNHDNPRQLDVFRPVLGELGITVVGMPLRPEDGGQLELRTRSGETARLAILPFISQRTAISAGEAITRTAAETNRDYADNIKAMVGVLTGGFEKAGAVNLLMTHATLVGGQTGGGERDSHIFEYAVPATTFPSLLHYGALGHLHRRQSIPGPAPLHYSGAPLQIDFGEAENTNVVVIVDVTEDSPAVTRDHEIRGGRRLRTVTATLEELATQNFADDEWLRVVVREKPRAGLSDDVRELVPGALEVRVDPEFLGSTTSTAPRRNTNRSPIELFGEYLEVEGRGDADALTRRFAALLDEVQQGTVA</sequence>
<evidence type="ECO:0000259" key="7">
    <source>
        <dbReference type="Pfam" id="PF00149"/>
    </source>
</evidence>
<comment type="function">
    <text evidence="6">SbcCD cleaves DNA hairpin structures. These structures can inhibit DNA replication and are intermediates in certain DNA recombination reactions. The complex acts as a 3'-&gt;5' double strand exonuclease that can open hairpins. It also has a 5' single-strand endonuclease activity.</text>
</comment>
<dbReference type="Proteomes" id="UP000295198">
    <property type="component" value="Unassembled WGS sequence"/>
</dbReference>
<dbReference type="NCBIfam" id="TIGR00619">
    <property type="entry name" value="sbcd"/>
    <property type="match status" value="1"/>
</dbReference>
<evidence type="ECO:0000313" key="8">
    <source>
        <dbReference type="EMBL" id="RYP81228.1"/>
    </source>
</evidence>
<dbReference type="PANTHER" id="PTHR30337:SF0">
    <property type="entry name" value="NUCLEASE SBCCD SUBUNIT D"/>
    <property type="match status" value="1"/>
</dbReference>
<comment type="similarity">
    <text evidence="1 6">Belongs to the SbcD family.</text>
</comment>
<comment type="subunit">
    <text evidence="6">Heterodimer of SbcC and SbcD.</text>
</comment>
<dbReference type="PANTHER" id="PTHR30337">
    <property type="entry name" value="COMPONENT OF ATP-DEPENDENT DSDNA EXONUCLEASE"/>
    <property type="match status" value="1"/>
</dbReference>
<protein>
    <recommendedName>
        <fullName evidence="2 6">Nuclease SbcCD subunit D</fullName>
    </recommendedName>
</protein>
<evidence type="ECO:0000256" key="1">
    <source>
        <dbReference type="ARBA" id="ARBA00010555"/>
    </source>
</evidence>
<keyword evidence="4 6" id="KW-0378">Hydrolase</keyword>
<reference evidence="8 9" key="1">
    <citation type="submission" date="2019-01" db="EMBL/GenBank/DDBJ databases">
        <title>Nocardioides guangzhouensis sp. nov., an actinobacterium isolated from soil.</title>
        <authorList>
            <person name="Fu Y."/>
            <person name="Cai Y."/>
            <person name="Lin Z."/>
            <person name="Chen P."/>
        </authorList>
    </citation>
    <scope>NUCLEOTIDE SEQUENCE [LARGE SCALE GENOMIC DNA]</scope>
    <source>
        <strain evidence="8 9">130</strain>
    </source>
</reference>
<gene>
    <name evidence="6" type="primary">sbcD</name>
    <name evidence="8" type="ORF">EKO23_23870</name>
</gene>
<keyword evidence="6" id="KW-0233">DNA recombination</keyword>
<name>A0A4Q4Z1R5_9ACTN</name>
<dbReference type="InterPro" id="IPR050535">
    <property type="entry name" value="DNA_Repair-Maintenance_Comp"/>
</dbReference>
<dbReference type="InterPro" id="IPR029052">
    <property type="entry name" value="Metallo-depent_PP-like"/>
</dbReference>
<dbReference type="GO" id="GO:0006310">
    <property type="term" value="P:DNA recombination"/>
    <property type="evidence" value="ECO:0007669"/>
    <property type="project" value="UniProtKB-KW"/>
</dbReference>
<organism evidence="8 9">
    <name type="scientific">Nocardioides guangzhouensis</name>
    <dbReference type="NCBI Taxonomy" id="2497878"/>
    <lineage>
        <taxon>Bacteria</taxon>
        <taxon>Bacillati</taxon>
        <taxon>Actinomycetota</taxon>
        <taxon>Actinomycetes</taxon>
        <taxon>Propionibacteriales</taxon>
        <taxon>Nocardioidaceae</taxon>
        <taxon>Nocardioides</taxon>
    </lineage>
</organism>
<evidence type="ECO:0000256" key="4">
    <source>
        <dbReference type="ARBA" id="ARBA00022801"/>
    </source>
</evidence>
<dbReference type="AlphaFoldDB" id="A0A4Q4Z1R5"/>
<evidence type="ECO:0000256" key="5">
    <source>
        <dbReference type="ARBA" id="ARBA00022839"/>
    </source>
</evidence>
<keyword evidence="9" id="KW-1185">Reference proteome</keyword>
<dbReference type="EMBL" id="SDKM01000073">
    <property type="protein sequence ID" value="RYP81228.1"/>
    <property type="molecule type" value="Genomic_DNA"/>
</dbReference>
<dbReference type="Pfam" id="PF00149">
    <property type="entry name" value="Metallophos"/>
    <property type="match status" value="1"/>
</dbReference>
<dbReference type="InterPro" id="IPR004593">
    <property type="entry name" value="SbcD"/>
</dbReference>
<dbReference type="CDD" id="cd00840">
    <property type="entry name" value="MPP_Mre11_N"/>
    <property type="match status" value="1"/>
</dbReference>
<dbReference type="GO" id="GO:0004519">
    <property type="term" value="F:endonuclease activity"/>
    <property type="evidence" value="ECO:0007669"/>
    <property type="project" value="UniProtKB-KW"/>
</dbReference>
<evidence type="ECO:0000313" key="9">
    <source>
        <dbReference type="Proteomes" id="UP000295198"/>
    </source>
</evidence>
<dbReference type="InterPro" id="IPR004843">
    <property type="entry name" value="Calcineurin-like_PHP"/>
</dbReference>
<proteinExistence type="inferred from homology"/>
<accession>A0A4Q4Z1R5</accession>
<dbReference type="Gene3D" id="3.60.21.10">
    <property type="match status" value="1"/>
</dbReference>
<keyword evidence="6" id="KW-0255">Endonuclease</keyword>
<keyword evidence="3 6" id="KW-0540">Nuclease</keyword>
<dbReference type="SUPFAM" id="SSF56300">
    <property type="entry name" value="Metallo-dependent phosphatases"/>
    <property type="match status" value="1"/>
</dbReference>
<evidence type="ECO:0000256" key="6">
    <source>
        <dbReference type="RuleBase" id="RU363069"/>
    </source>
</evidence>
<dbReference type="GO" id="GO:0006260">
    <property type="term" value="P:DNA replication"/>
    <property type="evidence" value="ECO:0007669"/>
    <property type="project" value="UniProtKB-KW"/>
</dbReference>
<keyword evidence="6" id="KW-0235">DNA replication</keyword>
<dbReference type="OrthoDB" id="9773856at2"/>
<feature type="domain" description="Calcineurin-like phosphoesterase" evidence="7">
    <location>
        <begin position="1"/>
        <end position="88"/>
    </location>
</feature>
<keyword evidence="5 6" id="KW-0269">Exonuclease</keyword>
<evidence type="ECO:0000256" key="2">
    <source>
        <dbReference type="ARBA" id="ARBA00013365"/>
    </source>
</evidence>
<dbReference type="GO" id="GO:0008408">
    <property type="term" value="F:3'-5' exonuclease activity"/>
    <property type="evidence" value="ECO:0007669"/>
    <property type="project" value="InterPro"/>
</dbReference>
<evidence type="ECO:0000256" key="3">
    <source>
        <dbReference type="ARBA" id="ARBA00022722"/>
    </source>
</evidence>
<dbReference type="InterPro" id="IPR041796">
    <property type="entry name" value="Mre11_N"/>
</dbReference>
<comment type="caution">
    <text evidence="8">The sequence shown here is derived from an EMBL/GenBank/DDBJ whole genome shotgun (WGS) entry which is preliminary data.</text>
</comment>